<evidence type="ECO:0000256" key="1">
    <source>
        <dbReference type="SAM" id="SignalP"/>
    </source>
</evidence>
<dbReference type="AlphaFoldDB" id="K6ZYV9"/>
<dbReference type="STRING" id="1121922.GCA_000428905_02868"/>
<dbReference type="SUPFAM" id="SSF52833">
    <property type="entry name" value="Thioredoxin-like"/>
    <property type="match status" value="1"/>
</dbReference>
<reference evidence="3" key="1">
    <citation type="journal article" date="2014" name="Environ. Microbiol.">
        <title>Comparative genomics of the marine bacterial genus Glaciecola reveals the high degree of genomic diversity and genomic characteristic for cold adaptation.</title>
        <authorList>
            <person name="Qin Q.L."/>
            <person name="Xie B.B."/>
            <person name="Yu Y."/>
            <person name="Shu Y.L."/>
            <person name="Rong J.C."/>
            <person name="Zhang Y.J."/>
            <person name="Zhao D.L."/>
            <person name="Chen X.L."/>
            <person name="Zhang X.Y."/>
            <person name="Chen B."/>
            <person name="Zhou B.C."/>
            <person name="Zhang Y.Z."/>
        </authorList>
    </citation>
    <scope>NUCLEOTIDE SEQUENCE [LARGE SCALE GENOMIC DNA]</scope>
    <source>
        <strain evidence="3">ACAM 615</strain>
    </source>
</reference>
<accession>K6ZYV9</accession>
<evidence type="ECO:0000313" key="3">
    <source>
        <dbReference type="Proteomes" id="UP000006251"/>
    </source>
</evidence>
<dbReference type="OrthoDB" id="7629852at2"/>
<feature type="signal peptide" evidence="1">
    <location>
        <begin position="1"/>
        <end position="32"/>
    </location>
</feature>
<organism evidence="2 3">
    <name type="scientific">Brumicola pallidula DSM 14239 = ACAM 615</name>
    <dbReference type="NCBI Taxonomy" id="1121922"/>
    <lineage>
        <taxon>Bacteria</taxon>
        <taxon>Pseudomonadati</taxon>
        <taxon>Pseudomonadota</taxon>
        <taxon>Gammaproteobacteria</taxon>
        <taxon>Alteromonadales</taxon>
        <taxon>Alteromonadaceae</taxon>
        <taxon>Brumicola</taxon>
    </lineage>
</organism>
<sequence>MNVQTTKKSTILVKTVSLFLCVIFTSASIALADEEKTVLPHYVFIPTDNPILQAQTTLSKANAENKYALIVLGAQWCHDSVSLAERFSTDKMQTLLSERYVTQFIDVGYLQDRRDITSLVGYPNYFATPTVLIVDPVSNTVVNMDSLKQWQSADSVELQIYIEQFSRFKKEANSMKLAQAQNKPSLEAFENKHAERLQQGYQVLGPLLAASDLKDASNITRQEREQFIKLWREVKEFRTALQANIHELRKADLDDTELQLKLADASPTMQSWERASSKD</sequence>
<dbReference type="EMBL" id="BAEQ01000024">
    <property type="protein sequence ID" value="GAC28480.1"/>
    <property type="molecule type" value="Genomic_DNA"/>
</dbReference>
<proteinExistence type="predicted"/>
<dbReference type="Proteomes" id="UP000006251">
    <property type="component" value="Unassembled WGS sequence"/>
</dbReference>
<comment type="caution">
    <text evidence="2">The sequence shown here is derived from an EMBL/GenBank/DDBJ whole genome shotgun (WGS) entry which is preliminary data.</text>
</comment>
<dbReference type="InterPro" id="IPR036249">
    <property type="entry name" value="Thioredoxin-like_sf"/>
</dbReference>
<dbReference type="Pfam" id="PF13899">
    <property type="entry name" value="Thioredoxin_7"/>
    <property type="match status" value="1"/>
</dbReference>
<dbReference type="RefSeq" id="WP_006010692.1">
    <property type="nucleotide sequence ID" value="NZ_AUAV01000015.1"/>
</dbReference>
<evidence type="ECO:0000313" key="2">
    <source>
        <dbReference type="EMBL" id="GAC28480.1"/>
    </source>
</evidence>
<gene>
    <name evidence="2" type="ORF">GPAL_1616</name>
</gene>
<name>K6ZYV9_9ALTE</name>
<keyword evidence="3" id="KW-1185">Reference proteome</keyword>
<feature type="chain" id="PRO_5003898694" evidence="1">
    <location>
        <begin position="33"/>
        <end position="279"/>
    </location>
</feature>
<keyword evidence="1" id="KW-0732">Signal</keyword>
<dbReference type="Gene3D" id="3.40.30.10">
    <property type="entry name" value="Glutaredoxin"/>
    <property type="match status" value="1"/>
</dbReference>
<protein>
    <submittedName>
        <fullName evidence="2">Uncharacterized protein</fullName>
    </submittedName>
</protein>